<dbReference type="GO" id="GO:0005739">
    <property type="term" value="C:mitochondrion"/>
    <property type="evidence" value="ECO:0007669"/>
    <property type="project" value="UniProtKB-SubCell"/>
</dbReference>
<keyword evidence="4 7" id="KW-0808">Transferase</keyword>
<evidence type="ECO:0000256" key="4">
    <source>
        <dbReference type="ARBA" id="ARBA00022679"/>
    </source>
</evidence>
<feature type="compositionally biased region" description="Polar residues" evidence="8">
    <location>
        <begin position="14"/>
        <end position="27"/>
    </location>
</feature>
<keyword evidence="5 7" id="KW-0496">Mitochondrion</keyword>
<dbReference type="Proteomes" id="UP000283634">
    <property type="component" value="Unassembled WGS sequence"/>
</dbReference>
<dbReference type="EC" id="2.1.1.320" evidence="7"/>
<dbReference type="Gene3D" id="3.40.50.12710">
    <property type="match status" value="1"/>
</dbReference>
<dbReference type="InterPro" id="IPR003788">
    <property type="entry name" value="NDUFAF7"/>
</dbReference>
<comment type="caution">
    <text evidence="9">The sequence shown here is derived from an EMBL/GenBank/DDBJ whole genome shotgun (WGS) entry which is preliminary data.</text>
</comment>
<dbReference type="VEuPathDB" id="TriTrypDB:TRSC58_00507"/>
<protein>
    <recommendedName>
        <fullName evidence="7">Protein arginine methyltransferase NDUFAF7</fullName>
        <ecNumber evidence="7">2.1.1.320</ecNumber>
    </recommendedName>
</protein>
<evidence type="ECO:0000313" key="10">
    <source>
        <dbReference type="Proteomes" id="UP000283634"/>
    </source>
</evidence>
<name>A0A3R7N3N9_TRYRA</name>
<dbReference type="InterPro" id="IPR038375">
    <property type="entry name" value="NDUFAF7_sf"/>
</dbReference>
<dbReference type="Pfam" id="PF02636">
    <property type="entry name" value="Methyltransf_28"/>
    <property type="match status" value="1"/>
</dbReference>
<dbReference type="EMBL" id="MKGL01000376">
    <property type="protein sequence ID" value="RNE99588.1"/>
    <property type="molecule type" value="Genomic_DNA"/>
</dbReference>
<dbReference type="InterPro" id="IPR029063">
    <property type="entry name" value="SAM-dependent_MTases_sf"/>
</dbReference>
<evidence type="ECO:0000256" key="2">
    <source>
        <dbReference type="ARBA" id="ARBA00005891"/>
    </source>
</evidence>
<comment type="function">
    <text evidence="7">Arginine methyltransferase involved in the assembly or stability of mitochondrial NADH:ubiquinone oxidoreductase complex (complex I).</text>
</comment>
<sequence length="274" mass="30477">MFQGSRGKAGGSGTNSDGANRGTTDGNDQLLSRNFYYGGPLDAPDTSLSPVFRAVTPTDATASTKADNAAAGPYSLSTAQRGIPLIVFYGNNAMSDSRFHEVVAQEEERRVTRHKKLFEDLIVFEGGALSDHDSLGTSLIMQDFIHFALYHKKWGYYPKLDCKYRQFMTSGYFDPVPFGSLRNQHDYERYVGKIHNSTPACITPTQLFHSHYGWVLAEYLMTMMRAKFDPHEPLVVYDVGAGTGALAVSVLDYLAEHFSVVYAQCEYHVVEQNP</sequence>
<accession>A0A3R7N3N9</accession>
<proteinExistence type="inferred from homology"/>
<evidence type="ECO:0000313" key="9">
    <source>
        <dbReference type="EMBL" id="RNE99588.1"/>
    </source>
</evidence>
<feature type="region of interest" description="Disordered" evidence="8">
    <location>
        <begin position="1"/>
        <end position="27"/>
    </location>
</feature>
<evidence type="ECO:0000256" key="7">
    <source>
        <dbReference type="RuleBase" id="RU364114"/>
    </source>
</evidence>
<dbReference type="GO" id="GO:0035243">
    <property type="term" value="F:protein-arginine omega-N symmetric methyltransferase activity"/>
    <property type="evidence" value="ECO:0007669"/>
    <property type="project" value="UniProtKB-EC"/>
</dbReference>
<gene>
    <name evidence="9" type="ORF">TraAM80_08094</name>
</gene>
<evidence type="ECO:0000256" key="1">
    <source>
        <dbReference type="ARBA" id="ARBA00004173"/>
    </source>
</evidence>
<dbReference type="SUPFAM" id="SSF53335">
    <property type="entry name" value="S-adenosyl-L-methionine-dependent methyltransferases"/>
    <property type="match status" value="1"/>
</dbReference>
<dbReference type="PANTHER" id="PTHR12049:SF5">
    <property type="entry name" value="PROTEIN ARGININE METHYLTRANSFERASE NDUFAF7 HOMOLOG, MITOCHONDRIAL"/>
    <property type="match status" value="1"/>
</dbReference>
<dbReference type="AlphaFoldDB" id="A0A3R7N3N9"/>
<dbReference type="OrthoDB" id="17415at2759"/>
<dbReference type="PANTHER" id="PTHR12049">
    <property type="entry name" value="PROTEIN ARGININE METHYLTRANSFERASE NDUFAF7, MITOCHONDRIAL"/>
    <property type="match status" value="1"/>
</dbReference>
<dbReference type="GeneID" id="40332027"/>
<reference evidence="9 10" key="1">
    <citation type="journal article" date="2018" name="BMC Genomics">
        <title>Genomic comparison of Trypanosoma conorhini and Trypanosoma rangeli to Trypanosoma cruzi strains of high and low virulence.</title>
        <authorList>
            <person name="Bradwell K.R."/>
            <person name="Koparde V.N."/>
            <person name="Matveyev A.V."/>
            <person name="Serrano M.G."/>
            <person name="Alves J.M."/>
            <person name="Parikh H."/>
            <person name="Huang B."/>
            <person name="Lee V."/>
            <person name="Espinosa-Alvarez O."/>
            <person name="Ortiz P.A."/>
            <person name="Costa-Martins A.G."/>
            <person name="Teixeira M.M."/>
            <person name="Buck G.A."/>
        </authorList>
    </citation>
    <scope>NUCLEOTIDE SEQUENCE [LARGE SCALE GENOMIC DNA]</scope>
    <source>
        <strain evidence="9 10">AM80</strain>
    </source>
</reference>
<organism evidence="9 10">
    <name type="scientific">Trypanosoma rangeli</name>
    <dbReference type="NCBI Taxonomy" id="5698"/>
    <lineage>
        <taxon>Eukaryota</taxon>
        <taxon>Discoba</taxon>
        <taxon>Euglenozoa</taxon>
        <taxon>Kinetoplastea</taxon>
        <taxon>Metakinetoplastina</taxon>
        <taxon>Trypanosomatida</taxon>
        <taxon>Trypanosomatidae</taxon>
        <taxon>Trypanosoma</taxon>
        <taxon>Herpetosoma</taxon>
    </lineage>
</organism>
<comment type="catalytic activity">
    <reaction evidence="6 7">
        <text>L-arginyl-[protein] + 2 S-adenosyl-L-methionine = N(omega),N(omega)'-dimethyl-L-arginyl-[protein] + 2 S-adenosyl-L-homocysteine + 2 H(+)</text>
        <dbReference type="Rhea" id="RHEA:48108"/>
        <dbReference type="Rhea" id="RHEA-COMP:10532"/>
        <dbReference type="Rhea" id="RHEA-COMP:11992"/>
        <dbReference type="ChEBI" id="CHEBI:15378"/>
        <dbReference type="ChEBI" id="CHEBI:29965"/>
        <dbReference type="ChEBI" id="CHEBI:57856"/>
        <dbReference type="ChEBI" id="CHEBI:59789"/>
        <dbReference type="ChEBI" id="CHEBI:88221"/>
        <dbReference type="EC" id="2.1.1.320"/>
    </reaction>
</comment>
<comment type="subcellular location">
    <subcellularLocation>
        <location evidence="1 7">Mitochondrion</location>
    </subcellularLocation>
</comment>
<comment type="similarity">
    <text evidence="2 7">Belongs to the NDUFAF7 family.</text>
</comment>
<evidence type="ECO:0000256" key="8">
    <source>
        <dbReference type="SAM" id="MobiDB-lite"/>
    </source>
</evidence>
<evidence type="ECO:0000256" key="5">
    <source>
        <dbReference type="ARBA" id="ARBA00023128"/>
    </source>
</evidence>
<evidence type="ECO:0000256" key="3">
    <source>
        <dbReference type="ARBA" id="ARBA00022603"/>
    </source>
</evidence>
<dbReference type="GO" id="GO:0032259">
    <property type="term" value="P:methylation"/>
    <property type="evidence" value="ECO:0007669"/>
    <property type="project" value="UniProtKB-KW"/>
</dbReference>
<evidence type="ECO:0000256" key="6">
    <source>
        <dbReference type="ARBA" id="ARBA00048612"/>
    </source>
</evidence>
<dbReference type="RefSeq" id="XP_029235284.1">
    <property type="nucleotide sequence ID" value="XM_029384854.1"/>
</dbReference>
<keyword evidence="3 7" id="KW-0489">Methyltransferase</keyword>
<keyword evidence="10" id="KW-1185">Reference proteome</keyword>